<feature type="domain" description="Toxin SymE-like" evidence="1">
    <location>
        <begin position="5"/>
        <end position="65"/>
    </location>
</feature>
<evidence type="ECO:0000313" key="2">
    <source>
        <dbReference type="EMBL" id="DAF49483.1"/>
    </source>
</evidence>
<organism evidence="2">
    <name type="scientific">Siphoviridae sp. ct9mC1</name>
    <dbReference type="NCBI Taxonomy" id="2827794"/>
    <lineage>
        <taxon>Viruses</taxon>
        <taxon>Duplodnaviria</taxon>
        <taxon>Heunggongvirae</taxon>
        <taxon>Uroviricota</taxon>
        <taxon>Caudoviricetes</taxon>
    </lineage>
</organism>
<dbReference type="Pfam" id="PF08845">
    <property type="entry name" value="SymE_toxin"/>
    <property type="match status" value="1"/>
</dbReference>
<name>A0A8S5SF70_9CAUD</name>
<dbReference type="EMBL" id="BK032583">
    <property type="protein sequence ID" value="DAF49483.1"/>
    <property type="molecule type" value="Genomic_DNA"/>
</dbReference>
<dbReference type="InterPro" id="IPR014944">
    <property type="entry name" value="Toxin_SymE-like"/>
</dbReference>
<sequence length="68" mass="7938">MMKNRKLKVYETEYQINNPDGFGYCRKKSVSIPQIRLQGKWLQECGFEPGSQVQIQCERGKLVITKES</sequence>
<dbReference type="GO" id="GO:0016070">
    <property type="term" value="P:RNA metabolic process"/>
    <property type="evidence" value="ECO:0007669"/>
    <property type="project" value="InterPro"/>
</dbReference>
<accession>A0A8S5SF70</accession>
<dbReference type="GO" id="GO:0003723">
    <property type="term" value="F:RNA binding"/>
    <property type="evidence" value="ECO:0007669"/>
    <property type="project" value="InterPro"/>
</dbReference>
<reference evidence="2" key="1">
    <citation type="journal article" date="2021" name="Proc. Natl. Acad. Sci. U.S.A.">
        <title>A Catalog of Tens of Thousands of Viruses from Human Metagenomes Reveals Hidden Associations with Chronic Diseases.</title>
        <authorList>
            <person name="Tisza M.J."/>
            <person name="Buck C.B."/>
        </authorList>
    </citation>
    <scope>NUCLEOTIDE SEQUENCE</scope>
    <source>
        <strain evidence="2">Ct9mC1</strain>
    </source>
</reference>
<dbReference type="GO" id="GO:0016788">
    <property type="term" value="F:hydrolase activity, acting on ester bonds"/>
    <property type="evidence" value="ECO:0007669"/>
    <property type="project" value="InterPro"/>
</dbReference>
<protein>
    <submittedName>
        <fullName evidence="2">Toxin SymE, type I toxin-antitoxin system</fullName>
    </submittedName>
</protein>
<evidence type="ECO:0000259" key="1">
    <source>
        <dbReference type="Pfam" id="PF08845"/>
    </source>
</evidence>
<proteinExistence type="predicted"/>